<dbReference type="AlphaFoldDB" id="A0A6J2XWG6"/>
<keyword evidence="9" id="KW-0804">Transcription</keyword>
<evidence type="ECO:0000256" key="12">
    <source>
        <dbReference type="PROSITE-ProRule" id="PRU01263"/>
    </source>
</evidence>
<feature type="domain" description="C2H2-type" evidence="13">
    <location>
        <begin position="433"/>
        <end position="460"/>
    </location>
</feature>
<evidence type="ECO:0000259" key="14">
    <source>
        <dbReference type="PROSITE" id="PS51915"/>
    </source>
</evidence>
<evidence type="ECO:0000313" key="15">
    <source>
        <dbReference type="Proteomes" id="UP000504635"/>
    </source>
</evidence>
<evidence type="ECO:0000256" key="10">
    <source>
        <dbReference type="ARBA" id="ARBA00023242"/>
    </source>
</evidence>
<dbReference type="KEGG" id="soy:115881672"/>
<dbReference type="InParanoid" id="A0A6J2XWG6"/>
<feature type="domain" description="C2H2-type" evidence="13">
    <location>
        <begin position="350"/>
        <end position="377"/>
    </location>
</feature>
<feature type="domain" description="C2H2-type" evidence="13">
    <location>
        <begin position="205"/>
        <end position="232"/>
    </location>
</feature>
<evidence type="ECO:0000256" key="4">
    <source>
        <dbReference type="ARBA" id="ARBA00022737"/>
    </source>
</evidence>
<dbReference type="GO" id="GO:0005634">
    <property type="term" value="C:nucleus"/>
    <property type="evidence" value="ECO:0007669"/>
    <property type="project" value="UniProtKB-SubCell"/>
</dbReference>
<proteinExistence type="inferred from homology"/>
<dbReference type="Pfam" id="PF00096">
    <property type="entry name" value="zf-C2H2"/>
    <property type="match status" value="6"/>
</dbReference>
<dbReference type="SMART" id="SM00355">
    <property type="entry name" value="ZnF_C2H2"/>
    <property type="match status" value="10"/>
</dbReference>
<dbReference type="InterPro" id="IPR050589">
    <property type="entry name" value="Ikaros_C2H2-ZF"/>
</dbReference>
<dbReference type="OrthoDB" id="6077919at2759"/>
<keyword evidence="7" id="KW-0805">Transcription regulation</keyword>
<dbReference type="RefSeq" id="XP_030755110.1">
    <property type="nucleotide sequence ID" value="XM_030899250.1"/>
</dbReference>
<dbReference type="GO" id="GO:0000978">
    <property type="term" value="F:RNA polymerase II cis-regulatory region sequence-specific DNA binding"/>
    <property type="evidence" value="ECO:0007669"/>
    <property type="project" value="TreeGrafter"/>
</dbReference>
<keyword evidence="4" id="KW-0677">Repeat</keyword>
<accession>A0A6J2XWG6</accession>
<dbReference type="PROSITE" id="PS51915">
    <property type="entry name" value="ZAD"/>
    <property type="match status" value="1"/>
</dbReference>
<feature type="domain" description="C2H2-type" evidence="13">
    <location>
        <begin position="378"/>
        <end position="405"/>
    </location>
</feature>
<feature type="domain" description="C2H2-type" evidence="13">
    <location>
        <begin position="461"/>
        <end position="488"/>
    </location>
</feature>
<dbReference type="PROSITE" id="PS00028">
    <property type="entry name" value="ZINC_FINGER_C2H2_1"/>
    <property type="match status" value="7"/>
</dbReference>
<evidence type="ECO:0000256" key="1">
    <source>
        <dbReference type="ARBA" id="ARBA00004123"/>
    </source>
</evidence>
<reference evidence="16" key="1">
    <citation type="submission" date="2025-08" db="UniProtKB">
        <authorList>
            <consortium name="RefSeq"/>
        </authorList>
    </citation>
    <scope>IDENTIFICATION</scope>
    <source>
        <tissue evidence="16">Gonads</tissue>
    </source>
</reference>
<evidence type="ECO:0000256" key="3">
    <source>
        <dbReference type="ARBA" id="ARBA00022723"/>
    </source>
</evidence>
<feature type="domain" description="C2H2-type" evidence="13">
    <location>
        <begin position="261"/>
        <end position="288"/>
    </location>
</feature>
<dbReference type="FunFam" id="3.30.160.60:FF:000624">
    <property type="entry name" value="zinc finger protein 697"/>
    <property type="match status" value="1"/>
</dbReference>
<feature type="binding site" evidence="12">
    <location>
        <position position="19"/>
    </location>
    <ligand>
        <name>Zn(2+)</name>
        <dbReference type="ChEBI" id="CHEBI:29105"/>
    </ligand>
</feature>
<feature type="domain" description="C2H2-type" evidence="13">
    <location>
        <begin position="489"/>
        <end position="516"/>
    </location>
</feature>
<name>A0A6J2XWG6_SITOR</name>
<evidence type="ECO:0000256" key="7">
    <source>
        <dbReference type="ARBA" id="ARBA00023015"/>
    </source>
</evidence>
<evidence type="ECO:0000256" key="5">
    <source>
        <dbReference type="ARBA" id="ARBA00022771"/>
    </source>
</evidence>
<dbReference type="InterPro" id="IPR036236">
    <property type="entry name" value="Znf_C2H2_sf"/>
</dbReference>
<dbReference type="FunFam" id="3.30.160.60:FF:000446">
    <property type="entry name" value="Zinc finger protein"/>
    <property type="match status" value="1"/>
</dbReference>
<dbReference type="InterPro" id="IPR013087">
    <property type="entry name" value="Znf_C2H2_type"/>
</dbReference>
<evidence type="ECO:0000256" key="11">
    <source>
        <dbReference type="PROSITE-ProRule" id="PRU00042"/>
    </source>
</evidence>
<keyword evidence="8" id="KW-0238">DNA-binding</keyword>
<keyword evidence="15" id="KW-1185">Reference proteome</keyword>
<comment type="subcellular location">
    <subcellularLocation>
        <location evidence="1">Nucleus</location>
    </subcellularLocation>
</comment>
<keyword evidence="10" id="KW-0539">Nucleus</keyword>
<dbReference type="GO" id="GO:0008270">
    <property type="term" value="F:zinc ion binding"/>
    <property type="evidence" value="ECO:0007669"/>
    <property type="project" value="UniProtKB-UniRule"/>
</dbReference>
<feature type="domain" description="C2H2-type" evidence="13">
    <location>
        <begin position="406"/>
        <end position="433"/>
    </location>
</feature>
<feature type="domain" description="ZAD" evidence="14">
    <location>
        <begin position="14"/>
        <end position="89"/>
    </location>
</feature>
<dbReference type="PANTHER" id="PTHR24404">
    <property type="entry name" value="ZINC FINGER PROTEIN"/>
    <property type="match status" value="1"/>
</dbReference>
<gene>
    <name evidence="16" type="primary">LOC115881672</name>
</gene>
<dbReference type="Gene3D" id="3.30.160.60">
    <property type="entry name" value="Classic Zinc Finger"/>
    <property type="match status" value="7"/>
</dbReference>
<dbReference type="Gene3D" id="3.40.1800.20">
    <property type="match status" value="1"/>
</dbReference>
<dbReference type="GeneID" id="115881672"/>
<feature type="binding site" evidence="12">
    <location>
        <position position="65"/>
    </location>
    <ligand>
        <name>Zn(2+)</name>
        <dbReference type="ChEBI" id="CHEBI:29105"/>
    </ligand>
</feature>
<dbReference type="GO" id="GO:0000122">
    <property type="term" value="P:negative regulation of transcription by RNA polymerase II"/>
    <property type="evidence" value="ECO:0007669"/>
    <property type="project" value="UniProtKB-ARBA"/>
</dbReference>
<evidence type="ECO:0000256" key="8">
    <source>
        <dbReference type="ARBA" id="ARBA00023125"/>
    </source>
</evidence>
<evidence type="ECO:0000256" key="6">
    <source>
        <dbReference type="ARBA" id="ARBA00022833"/>
    </source>
</evidence>
<keyword evidence="3 12" id="KW-0479">Metal-binding</keyword>
<evidence type="ECO:0000313" key="16">
    <source>
        <dbReference type="RefSeq" id="XP_030755110.1"/>
    </source>
</evidence>
<feature type="domain" description="C2H2-type" evidence="13">
    <location>
        <begin position="233"/>
        <end position="260"/>
    </location>
</feature>
<sequence>MDIKTIATNNKITAICRACLIKTDSMKSLLDNSEEIVELLAKFNSVLNTEIVVELHYPSYLCSICEDKILKFYEFQEQCKRTNSLVGEYFLSKDDIKIEHDEIDNSNEDYSVLQPQKTPVKTSEQQMRLKQYSIKDVEQAISAVREKFFKHVVCIFCNFVAINNRSLSVHMTRLHKELKEGWCSTCNKIFNSLEVHNSDTHRDDLKCPFCNKISTNISHFIEHLSSHSADRLYKCNSCLKSFISSRHLKNHREVHNRDREVECKVCGKQFLKVKSLKNHFQKHIRNRTSALTKSTKSSDQYCNDECLDLPDSSTPQNYCSVCTRKVRSLPSHNKKYHNSDEILELKNIENLCQHCGKQFKTPSKFRVHMRIHTGEQPYQCRFCDKRAKTRNILVVHERTHTGEKPYTCTICGKSFSQSSILNTHKRLHTGRPEQCKICEKRFCRPAQLKLHMRKHTGEKPYKCDICGYGFKQKSHLVEHKSTHSSYKPYKCDKCEKGYKSVSALKGHLRLHSGQHPVKTEKCTESEKECTVDIITVNGIEEIHYDENYVENLDIHSSVEAVEQKIQTVIIETEEMDQNDLQQMKLDLGSLMSIEGEDL</sequence>
<evidence type="ECO:0000256" key="9">
    <source>
        <dbReference type="ARBA" id="ARBA00023163"/>
    </source>
</evidence>
<dbReference type="SUPFAM" id="SSF57667">
    <property type="entry name" value="beta-beta-alpha zinc fingers"/>
    <property type="match status" value="5"/>
</dbReference>
<evidence type="ECO:0000259" key="13">
    <source>
        <dbReference type="PROSITE" id="PS50157"/>
    </source>
</evidence>
<evidence type="ECO:0000256" key="2">
    <source>
        <dbReference type="ARBA" id="ARBA00006991"/>
    </source>
</evidence>
<dbReference type="Proteomes" id="UP000504635">
    <property type="component" value="Unplaced"/>
</dbReference>
<dbReference type="Pfam" id="PF07776">
    <property type="entry name" value="zf-AD"/>
    <property type="match status" value="1"/>
</dbReference>
<feature type="binding site" evidence="12">
    <location>
        <position position="62"/>
    </location>
    <ligand>
        <name>Zn(2+)</name>
        <dbReference type="ChEBI" id="CHEBI:29105"/>
    </ligand>
</feature>
<dbReference type="GO" id="GO:0003700">
    <property type="term" value="F:DNA-binding transcription factor activity"/>
    <property type="evidence" value="ECO:0007669"/>
    <property type="project" value="TreeGrafter"/>
</dbReference>
<organism evidence="15 16">
    <name type="scientific">Sitophilus oryzae</name>
    <name type="common">Rice weevil</name>
    <name type="synonym">Curculio oryzae</name>
    <dbReference type="NCBI Taxonomy" id="7048"/>
    <lineage>
        <taxon>Eukaryota</taxon>
        <taxon>Metazoa</taxon>
        <taxon>Ecdysozoa</taxon>
        <taxon>Arthropoda</taxon>
        <taxon>Hexapoda</taxon>
        <taxon>Insecta</taxon>
        <taxon>Pterygota</taxon>
        <taxon>Neoptera</taxon>
        <taxon>Endopterygota</taxon>
        <taxon>Coleoptera</taxon>
        <taxon>Polyphaga</taxon>
        <taxon>Cucujiformia</taxon>
        <taxon>Curculionidae</taxon>
        <taxon>Dryophthorinae</taxon>
        <taxon>Sitophilus</taxon>
    </lineage>
</organism>
<dbReference type="SUPFAM" id="SSF57716">
    <property type="entry name" value="Glucocorticoid receptor-like (DNA-binding domain)"/>
    <property type="match status" value="1"/>
</dbReference>
<dbReference type="InterPro" id="IPR012934">
    <property type="entry name" value="Znf_AD"/>
</dbReference>
<keyword evidence="6 12" id="KW-0862">Zinc</keyword>
<dbReference type="FunFam" id="3.30.160.60:FF:002336">
    <property type="entry name" value="Regular, isoform C"/>
    <property type="match status" value="1"/>
</dbReference>
<dbReference type="FunFam" id="3.30.160.60:FF:000193">
    <property type="entry name" value="Zinc finger protein 300"/>
    <property type="match status" value="1"/>
</dbReference>
<dbReference type="PANTHER" id="PTHR24404:SF114">
    <property type="entry name" value="KLUMPFUSS, ISOFORM B-RELATED"/>
    <property type="match status" value="1"/>
</dbReference>
<dbReference type="PROSITE" id="PS50157">
    <property type="entry name" value="ZINC_FINGER_C2H2_2"/>
    <property type="match status" value="9"/>
</dbReference>
<protein>
    <submittedName>
        <fullName evidence="16">Zinc finger protein 569-like</fullName>
    </submittedName>
</protein>
<keyword evidence="5 11" id="KW-0863">Zinc-finger</keyword>
<dbReference type="FunFam" id="3.30.160.60:FF:001465">
    <property type="entry name" value="Zinc finger protein 560"/>
    <property type="match status" value="1"/>
</dbReference>
<feature type="binding site" evidence="12">
    <location>
        <position position="16"/>
    </location>
    <ligand>
        <name>Zn(2+)</name>
        <dbReference type="ChEBI" id="CHEBI:29105"/>
    </ligand>
</feature>
<dbReference type="FunFam" id="3.30.160.60:FF:000557">
    <property type="entry name" value="zinc finger and SCAN domain-containing protein 29"/>
    <property type="match status" value="1"/>
</dbReference>
<dbReference type="SMART" id="SM00868">
    <property type="entry name" value="zf-AD"/>
    <property type="match status" value="1"/>
</dbReference>
<comment type="similarity">
    <text evidence="2">Belongs to the krueppel C2H2-type zinc-finger protein family.</text>
</comment>